<proteinExistence type="predicted"/>
<gene>
    <name evidence="1" type="ORF">ELQ90_07580</name>
</gene>
<reference evidence="1 2" key="1">
    <citation type="submission" date="2018-12" db="EMBL/GenBank/DDBJ databases">
        <authorList>
            <person name="Li F."/>
        </authorList>
    </citation>
    <scope>NUCLEOTIDE SEQUENCE [LARGE SCALE GENOMIC DNA]</scope>
    <source>
        <strain evidence="1 2">11W25H-1</strain>
    </source>
</reference>
<keyword evidence="2" id="KW-1185">Reference proteome</keyword>
<dbReference type="RefSeq" id="WP_128494641.1">
    <property type="nucleotide sequence ID" value="NZ_RZNB01000002.1"/>
</dbReference>
<dbReference type="Gene3D" id="3.40.50.300">
    <property type="entry name" value="P-loop containing nucleotide triphosphate hydrolases"/>
    <property type="match status" value="1"/>
</dbReference>
<protein>
    <submittedName>
        <fullName evidence="1">Uncharacterized protein</fullName>
    </submittedName>
</protein>
<organism evidence="1 2">
    <name type="scientific">Labedella phragmitis</name>
    <dbReference type="NCBI Taxonomy" id="2498849"/>
    <lineage>
        <taxon>Bacteria</taxon>
        <taxon>Bacillati</taxon>
        <taxon>Actinomycetota</taxon>
        <taxon>Actinomycetes</taxon>
        <taxon>Micrococcales</taxon>
        <taxon>Microbacteriaceae</taxon>
        <taxon>Labedella</taxon>
    </lineage>
</organism>
<accession>A0A444PVN6</accession>
<dbReference type="SUPFAM" id="SSF52540">
    <property type="entry name" value="P-loop containing nucleoside triphosphate hydrolases"/>
    <property type="match status" value="1"/>
</dbReference>
<name>A0A444PVN6_9MICO</name>
<sequence>MSAVEAIGRAGAVVLIDGPSGAGKSTFATRLVAHWPGHERPVLVRMDDIYPGWSGLDAASARVHEDLLAPRASGAAGRWRRHDWVTGRAAEWHTVPADVTLVLEGCGALSRDTAPLADVRFWIDAPVDVRKRRALERDDGAFDAHWDMWADQVADFERREDPRSLADVVIVNTDGEAAAWIAKAFHGRH</sequence>
<comment type="caution">
    <text evidence="1">The sequence shown here is derived from an EMBL/GenBank/DDBJ whole genome shotgun (WGS) entry which is preliminary data.</text>
</comment>
<evidence type="ECO:0000313" key="1">
    <source>
        <dbReference type="EMBL" id="RWZ51928.1"/>
    </source>
</evidence>
<dbReference type="EMBL" id="RZNB01000002">
    <property type="protein sequence ID" value="RWZ51928.1"/>
    <property type="molecule type" value="Genomic_DNA"/>
</dbReference>
<dbReference type="AlphaFoldDB" id="A0A444PVN6"/>
<evidence type="ECO:0000313" key="2">
    <source>
        <dbReference type="Proteomes" id="UP000288547"/>
    </source>
</evidence>
<dbReference type="OrthoDB" id="3237545at2"/>
<dbReference type="Proteomes" id="UP000288547">
    <property type="component" value="Unassembled WGS sequence"/>
</dbReference>
<dbReference type="NCBIfam" id="NF005115">
    <property type="entry name" value="PRK06547.1"/>
    <property type="match status" value="1"/>
</dbReference>
<dbReference type="InterPro" id="IPR027417">
    <property type="entry name" value="P-loop_NTPase"/>
</dbReference>